<dbReference type="PANTHER" id="PTHR21266">
    <property type="entry name" value="IRON-SULFUR DOMAIN CONTAINING PROTEIN"/>
    <property type="match status" value="1"/>
</dbReference>
<dbReference type="PANTHER" id="PTHR21266:SF59">
    <property type="entry name" value="BLR4922 PROTEIN"/>
    <property type="match status" value="1"/>
</dbReference>
<keyword evidence="2" id="KW-0479">Metal-binding</keyword>
<dbReference type="PROSITE" id="PS00570">
    <property type="entry name" value="RING_HYDROXYL_ALPHA"/>
    <property type="match status" value="1"/>
</dbReference>
<dbReference type="InterPro" id="IPR050584">
    <property type="entry name" value="Cholesterol_7-desaturase"/>
</dbReference>
<feature type="domain" description="Rieske" evidence="6">
    <location>
        <begin position="43"/>
        <end position="133"/>
    </location>
</feature>
<evidence type="ECO:0000313" key="7">
    <source>
        <dbReference type="EMBL" id="SVE32754.1"/>
    </source>
</evidence>
<evidence type="ECO:0000256" key="5">
    <source>
        <dbReference type="ARBA" id="ARBA00023014"/>
    </source>
</evidence>
<sequence>MGKDNLTTKNFRGYKQASLPSFDESLSRVGPKAPCGEYLRRYWHPVALSSDVSEIPKEIRILGEDLVIFKTTKNNIGLVHKNCPHRRASLAYGKTEEKGIRCCYHGWLFSPDGEILETPGEDPESKSAAKLRK</sequence>
<keyword evidence="3" id="KW-0560">Oxidoreductase</keyword>
<dbReference type="InterPro" id="IPR036922">
    <property type="entry name" value="Rieske_2Fe-2S_sf"/>
</dbReference>
<evidence type="ECO:0000256" key="3">
    <source>
        <dbReference type="ARBA" id="ARBA00023002"/>
    </source>
</evidence>
<dbReference type="Pfam" id="PF00355">
    <property type="entry name" value="Rieske"/>
    <property type="match status" value="1"/>
</dbReference>
<dbReference type="GO" id="GO:0051537">
    <property type="term" value="F:2 iron, 2 sulfur cluster binding"/>
    <property type="evidence" value="ECO:0007669"/>
    <property type="project" value="UniProtKB-KW"/>
</dbReference>
<dbReference type="GO" id="GO:0005506">
    <property type="term" value="F:iron ion binding"/>
    <property type="evidence" value="ECO:0007669"/>
    <property type="project" value="InterPro"/>
</dbReference>
<keyword evidence="1" id="KW-0001">2Fe-2S</keyword>
<accession>A0A383CKU1</accession>
<organism evidence="7">
    <name type="scientific">marine metagenome</name>
    <dbReference type="NCBI Taxonomy" id="408172"/>
    <lineage>
        <taxon>unclassified sequences</taxon>
        <taxon>metagenomes</taxon>
        <taxon>ecological metagenomes</taxon>
    </lineage>
</organism>
<evidence type="ECO:0000259" key="6">
    <source>
        <dbReference type="PROSITE" id="PS51296"/>
    </source>
</evidence>
<dbReference type="InterPro" id="IPR017941">
    <property type="entry name" value="Rieske_2Fe-2S"/>
</dbReference>
<dbReference type="GO" id="GO:0016491">
    <property type="term" value="F:oxidoreductase activity"/>
    <property type="evidence" value="ECO:0007669"/>
    <property type="project" value="UniProtKB-KW"/>
</dbReference>
<evidence type="ECO:0000256" key="2">
    <source>
        <dbReference type="ARBA" id="ARBA00022723"/>
    </source>
</evidence>
<dbReference type="EMBL" id="UINC01209651">
    <property type="protein sequence ID" value="SVE32754.1"/>
    <property type="molecule type" value="Genomic_DNA"/>
</dbReference>
<dbReference type="SUPFAM" id="SSF50022">
    <property type="entry name" value="ISP domain"/>
    <property type="match status" value="1"/>
</dbReference>
<name>A0A383CKU1_9ZZZZ</name>
<reference evidence="7" key="1">
    <citation type="submission" date="2018-05" db="EMBL/GenBank/DDBJ databases">
        <authorList>
            <person name="Lanie J.A."/>
            <person name="Ng W.-L."/>
            <person name="Kazmierczak K.M."/>
            <person name="Andrzejewski T.M."/>
            <person name="Davidsen T.M."/>
            <person name="Wayne K.J."/>
            <person name="Tettelin H."/>
            <person name="Glass J.I."/>
            <person name="Rusch D."/>
            <person name="Podicherti R."/>
            <person name="Tsui H.-C.T."/>
            <person name="Winkler M.E."/>
        </authorList>
    </citation>
    <scope>NUCLEOTIDE SEQUENCE</scope>
</reference>
<evidence type="ECO:0000256" key="1">
    <source>
        <dbReference type="ARBA" id="ARBA00022714"/>
    </source>
</evidence>
<dbReference type="Gene3D" id="2.102.10.10">
    <property type="entry name" value="Rieske [2Fe-2S] iron-sulphur domain"/>
    <property type="match status" value="1"/>
</dbReference>
<dbReference type="PROSITE" id="PS51296">
    <property type="entry name" value="RIESKE"/>
    <property type="match status" value="1"/>
</dbReference>
<gene>
    <name evidence="7" type="ORF">METZ01_LOCUS485608</name>
</gene>
<evidence type="ECO:0000256" key="4">
    <source>
        <dbReference type="ARBA" id="ARBA00023004"/>
    </source>
</evidence>
<keyword evidence="5" id="KW-0411">Iron-sulfur</keyword>
<protein>
    <recommendedName>
        <fullName evidence="6">Rieske domain-containing protein</fullName>
    </recommendedName>
</protein>
<keyword evidence="4" id="KW-0408">Iron</keyword>
<dbReference type="AlphaFoldDB" id="A0A383CKU1"/>
<proteinExistence type="predicted"/>
<feature type="non-terminal residue" evidence="7">
    <location>
        <position position="133"/>
    </location>
</feature>
<dbReference type="InterPro" id="IPR015881">
    <property type="entry name" value="ARHD_Rieske_2Fe_2S"/>
</dbReference>